<reference evidence="3" key="1">
    <citation type="journal article" date="2019" name="Genome Announc.">
        <title>Draft Genome Sequence of Pseudoalteromonas piscicida Strain 36Y ROTHPW, an Hypersaline Seawater Isolate from the South Coast of Sonora, Mexico.</title>
        <authorList>
            <person name="Sanchez-Diaz R."/>
            <person name="Molina-Garza Z.J."/>
            <person name="Cruz-Suarez L.E."/>
            <person name="Selvin J."/>
            <person name="Kiran G.S."/>
            <person name="Ibarra-Gamez J.C."/>
            <person name="Gomez-Gil B."/>
            <person name="Galaviz-Silva L."/>
        </authorList>
    </citation>
    <scope>NUCLEOTIDE SEQUENCE [LARGE SCALE GENOMIC DNA]</scope>
    <source>
        <strain evidence="3">36Y_RITHPW</strain>
    </source>
</reference>
<dbReference type="InterPro" id="IPR013154">
    <property type="entry name" value="ADH-like_N"/>
</dbReference>
<dbReference type="AlphaFoldDB" id="A0A2A5JSV9"/>
<dbReference type="InterPro" id="IPR020843">
    <property type="entry name" value="ER"/>
</dbReference>
<dbReference type="SUPFAM" id="SSF51735">
    <property type="entry name" value="NAD(P)-binding Rossmann-fold domains"/>
    <property type="match status" value="1"/>
</dbReference>
<protein>
    <submittedName>
        <fullName evidence="2">Alcohol dehydrogenase</fullName>
    </submittedName>
</protein>
<feature type="domain" description="Enoyl reductase (ER)" evidence="1">
    <location>
        <begin position="14"/>
        <end position="309"/>
    </location>
</feature>
<dbReference type="Gene3D" id="3.90.180.10">
    <property type="entry name" value="Medium-chain alcohol dehydrogenases, catalytic domain"/>
    <property type="match status" value="1"/>
</dbReference>
<dbReference type="RefSeq" id="WP_099641324.1">
    <property type="nucleotide sequence ID" value="NZ_NKHF01000028.1"/>
</dbReference>
<dbReference type="PANTHER" id="PTHR43482:SF1">
    <property type="entry name" value="PROTEIN AST1-RELATED"/>
    <property type="match status" value="1"/>
</dbReference>
<dbReference type="InterPro" id="IPR011032">
    <property type="entry name" value="GroES-like_sf"/>
</dbReference>
<dbReference type="Proteomes" id="UP000228621">
    <property type="component" value="Unassembled WGS sequence"/>
</dbReference>
<dbReference type="PANTHER" id="PTHR43482">
    <property type="entry name" value="PROTEIN AST1-RELATED"/>
    <property type="match status" value="1"/>
</dbReference>
<evidence type="ECO:0000313" key="3">
    <source>
        <dbReference type="Proteomes" id="UP000228621"/>
    </source>
</evidence>
<keyword evidence="3" id="KW-1185">Reference proteome</keyword>
<dbReference type="Pfam" id="PF08240">
    <property type="entry name" value="ADH_N"/>
    <property type="match status" value="1"/>
</dbReference>
<dbReference type="Pfam" id="PF13602">
    <property type="entry name" value="ADH_zinc_N_2"/>
    <property type="match status" value="1"/>
</dbReference>
<dbReference type="SUPFAM" id="SSF50129">
    <property type="entry name" value="GroES-like"/>
    <property type="match status" value="1"/>
</dbReference>
<evidence type="ECO:0000313" key="2">
    <source>
        <dbReference type="EMBL" id="PCK32543.1"/>
    </source>
</evidence>
<dbReference type="InterPro" id="IPR052585">
    <property type="entry name" value="Lipid_raft_assoc_Zn_ADH"/>
</dbReference>
<dbReference type="OrthoDB" id="9785812at2"/>
<accession>A0A2A5JSV9</accession>
<proteinExistence type="predicted"/>
<comment type="caution">
    <text evidence="2">The sequence shown here is derived from an EMBL/GenBank/DDBJ whole genome shotgun (WGS) entry which is preliminary data.</text>
</comment>
<dbReference type="Gene3D" id="3.40.50.720">
    <property type="entry name" value="NAD(P)-binding Rossmann-like Domain"/>
    <property type="match status" value="1"/>
</dbReference>
<dbReference type="InterPro" id="IPR036291">
    <property type="entry name" value="NAD(P)-bd_dom_sf"/>
</dbReference>
<name>A0A2A5JSV9_PSEO7</name>
<dbReference type="SMART" id="SM00829">
    <property type="entry name" value="PKS_ER"/>
    <property type="match status" value="1"/>
</dbReference>
<gene>
    <name evidence="2" type="ORF">CEX98_06640</name>
</gene>
<dbReference type="EMBL" id="NKHF01000028">
    <property type="protein sequence ID" value="PCK32543.1"/>
    <property type="molecule type" value="Genomic_DNA"/>
</dbReference>
<sequence>MINEATTYGVYEFGDNTQLCCVTRACPPLSAAQVRVKVLSTSVNPIEIKTRQGLGYVAAQKDADAFLPLGYDLYGEVVEVFASHSQFQVGQHVIGMVGFASNPGTYSDYITANEAELLAVSVQENDAVSGLCLAGLTAKQALDKFTDTERPLYILAPTGGVGHLAIQLAQLQGRKVVAVSTRPEHSLLAELKVTAISYDDFYQRQQQCDLLDLIGGDIALQCLTALSPGSHLVTIPTVTKEKVCEQAMAGGVTAEGMLVAANLDDLKYLYQAYQAGKISINVSHYFAMADIALAHSCMENAEHVGKVIIKA</sequence>
<organism evidence="2 3">
    <name type="scientific">Pseudoalteromonas piscicida</name>
    <dbReference type="NCBI Taxonomy" id="43662"/>
    <lineage>
        <taxon>Bacteria</taxon>
        <taxon>Pseudomonadati</taxon>
        <taxon>Pseudomonadota</taxon>
        <taxon>Gammaproteobacteria</taxon>
        <taxon>Alteromonadales</taxon>
        <taxon>Pseudoalteromonadaceae</taxon>
        <taxon>Pseudoalteromonas</taxon>
    </lineage>
</organism>
<dbReference type="GO" id="GO:0016491">
    <property type="term" value="F:oxidoreductase activity"/>
    <property type="evidence" value="ECO:0007669"/>
    <property type="project" value="InterPro"/>
</dbReference>
<evidence type="ECO:0000259" key="1">
    <source>
        <dbReference type="SMART" id="SM00829"/>
    </source>
</evidence>